<organism evidence="1">
    <name type="scientific">Suberites domuncula</name>
    <name type="common">Sponge</name>
    <dbReference type="NCBI Taxonomy" id="55567"/>
    <lineage>
        <taxon>Eukaryota</taxon>
        <taxon>Metazoa</taxon>
        <taxon>Porifera</taxon>
        <taxon>Demospongiae</taxon>
        <taxon>Heteroscleromorpha</taxon>
        <taxon>Suberitida</taxon>
        <taxon>Suberitidae</taxon>
        <taxon>Suberites</taxon>
    </lineage>
</organism>
<dbReference type="AlphaFoldDB" id="B1GT47"/>
<geneLocation type="mitochondrion" evidence="1"/>
<accession>B1GT47</accession>
<evidence type="ECO:0000313" key="1">
    <source>
        <dbReference type="EMBL" id="CAM84207.1"/>
    </source>
</evidence>
<name>B1GT47_SUBDO</name>
<reference evidence="1" key="1">
    <citation type="journal article" date="2008" name="Gene">
        <title>Mitochondrial genome of Suberites domuncula: Palindromes and inverted repeats are abundant in non-coding regions.</title>
        <authorList>
            <person name="Lukic-Bilela L."/>
            <person name="Brandt D."/>
            <person name="Pojskic N."/>
            <person name="Wiens M."/>
            <person name="Gamulin V."/>
            <person name="Muller W.E.G."/>
        </authorList>
    </citation>
    <scope>NUCLEOTIDE SEQUENCE</scope>
</reference>
<protein>
    <submittedName>
        <fullName evidence="1">Uncharacterized protein</fullName>
    </submittedName>
</protein>
<sequence>MGKLRWDLVNETTQGPEFGGSQALSRVRFGCLTKLLVSEGEPTH</sequence>
<dbReference type="EMBL" id="AM690374">
    <property type="protein sequence ID" value="CAM84207.1"/>
    <property type="molecule type" value="Genomic_DNA"/>
</dbReference>
<keyword evidence="1" id="KW-0496">Mitochondrion</keyword>
<proteinExistence type="predicted"/>